<dbReference type="InterPro" id="IPR031424">
    <property type="entry name" value="QVR-like"/>
</dbReference>
<dbReference type="InterPro" id="IPR050975">
    <property type="entry name" value="Sleep_regulator"/>
</dbReference>
<dbReference type="AlphaFoldDB" id="A0A210QDU1"/>
<comment type="caution">
    <text evidence="4">The sequence shown here is derived from an EMBL/GenBank/DDBJ whole genome shotgun (WGS) entry which is preliminary data.</text>
</comment>
<evidence type="ECO:0000256" key="2">
    <source>
        <dbReference type="ARBA" id="ARBA00023180"/>
    </source>
</evidence>
<dbReference type="Proteomes" id="UP000242188">
    <property type="component" value="Unassembled WGS sequence"/>
</dbReference>
<dbReference type="GO" id="GO:0030431">
    <property type="term" value="P:sleep"/>
    <property type="evidence" value="ECO:0007669"/>
    <property type="project" value="InterPro"/>
</dbReference>
<gene>
    <name evidence="4" type="ORF">KP79_PYT01376</name>
</gene>
<evidence type="ECO:0000256" key="1">
    <source>
        <dbReference type="ARBA" id="ARBA00022729"/>
    </source>
</evidence>
<dbReference type="STRING" id="6573.A0A210QDU1"/>
<keyword evidence="1 3" id="KW-0732">Signal</keyword>
<feature type="chain" id="PRO_5011990208" description="Protein quiver" evidence="3">
    <location>
        <begin position="22"/>
        <end position="152"/>
    </location>
</feature>
<organism evidence="4 5">
    <name type="scientific">Mizuhopecten yessoensis</name>
    <name type="common">Japanese scallop</name>
    <name type="synonym">Patinopecten yessoensis</name>
    <dbReference type="NCBI Taxonomy" id="6573"/>
    <lineage>
        <taxon>Eukaryota</taxon>
        <taxon>Metazoa</taxon>
        <taxon>Spiralia</taxon>
        <taxon>Lophotrochozoa</taxon>
        <taxon>Mollusca</taxon>
        <taxon>Bivalvia</taxon>
        <taxon>Autobranchia</taxon>
        <taxon>Pteriomorphia</taxon>
        <taxon>Pectinida</taxon>
        <taxon>Pectinoidea</taxon>
        <taxon>Pectinidae</taxon>
        <taxon>Mizuhopecten</taxon>
    </lineage>
</organism>
<dbReference type="CDD" id="cd23591">
    <property type="entry name" value="TFP_LU_ECD_Crim"/>
    <property type="match status" value="1"/>
</dbReference>
<dbReference type="EMBL" id="NEDP02004071">
    <property type="protein sequence ID" value="OWF46841.1"/>
    <property type="molecule type" value="Genomic_DNA"/>
</dbReference>
<protein>
    <recommendedName>
        <fullName evidence="6">Protein quiver</fullName>
    </recommendedName>
</protein>
<keyword evidence="2" id="KW-0325">Glycoprotein</keyword>
<evidence type="ECO:0008006" key="6">
    <source>
        <dbReference type="Google" id="ProtNLM"/>
    </source>
</evidence>
<dbReference type="Pfam" id="PF17064">
    <property type="entry name" value="QVR"/>
    <property type="match status" value="1"/>
</dbReference>
<keyword evidence="5" id="KW-1185">Reference proteome</keyword>
<feature type="signal peptide" evidence="3">
    <location>
        <begin position="1"/>
        <end position="21"/>
    </location>
</feature>
<proteinExistence type="predicted"/>
<dbReference type="OrthoDB" id="6249205at2759"/>
<name>A0A210QDU1_MIZYE</name>
<sequence>MGLNIVLLVLSTIVLYNGAEGIMCHRCYSAMGGCGDELNWWMFPWKDCGDSRFCVKVIEKVGSDHTIIRECENNLLKTTKHRLQMPGLRRHGYCLPARKNSGSSPLTVEDPNIQYCFCNDWNGCNSASGLSVRILPVSLVAVLVTMFISKFI</sequence>
<dbReference type="GO" id="GO:0032222">
    <property type="term" value="P:regulation of synaptic transmission, cholinergic"/>
    <property type="evidence" value="ECO:0007669"/>
    <property type="project" value="InterPro"/>
</dbReference>
<accession>A0A210QDU1</accession>
<dbReference type="PANTHER" id="PTHR33562">
    <property type="entry name" value="ATILLA, ISOFORM B-RELATED-RELATED"/>
    <property type="match status" value="1"/>
</dbReference>
<evidence type="ECO:0000313" key="5">
    <source>
        <dbReference type="Proteomes" id="UP000242188"/>
    </source>
</evidence>
<evidence type="ECO:0000256" key="3">
    <source>
        <dbReference type="SAM" id="SignalP"/>
    </source>
</evidence>
<evidence type="ECO:0000313" key="4">
    <source>
        <dbReference type="EMBL" id="OWF46841.1"/>
    </source>
</evidence>
<reference evidence="4 5" key="1">
    <citation type="journal article" date="2017" name="Nat. Ecol. Evol.">
        <title>Scallop genome provides insights into evolution of bilaterian karyotype and development.</title>
        <authorList>
            <person name="Wang S."/>
            <person name="Zhang J."/>
            <person name="Jiao W."/>
            <person name="Li J."/>
            <person name="Xun X."/>
            <person name="Sun Y."/>
            <person name="Guo X."/>
            <person name="Huan P."/>
            <person name="Dong B."/>
            <person name="Zhang L."/>
            <person name="Hu X."/>
            <person name="Sun X."/>
            <person name="Wang J."/>
            <person name="Zhao C."/>
            <person name="Wang Y."/>
            <person name="Wang D."/>
            <person name="Huang X."/>
            <person name="Wang R."/>
            <person name="Lv J."/>
            <person name="Li Y."/>
            <person name="Zhang Z."/>
            <person name="Liu B."/>
            <person name="Lu W."/>
            <person name="Hui Y."/>
            <person name="Liang J."/>
            <person name="Zhou Z."/>
            <person name="Hou R."/>
            <person name="Li X."/>
            <person name="Liu Y."/>
            <person name="Li H."/>
            <person name="Ning X."/>
            <person name="Lin Y."/>
            <person name="Zhao L."/>
            <person name="Xing Q."/>
            <person name="Dou J."/>
            <person name="Li Y."/>
            <person name="Mao J."/>
            <person name="Guo H."/>
            <person name="Dou H."/>
            <person name="Li T."/>
            <person name="Mu C."/>
            <person name="Jiang W."/>
            <person name="Fu Q."/>
            <person name="Fu X."/>
            <person name="Miao Y."/>
            <person name="Liu J."/>
            <person name="Yu Q."/>
            <person name="Li R."/>
            <person name="Liao H."/>
            <person name="Li X."/>
            <person name="Kong Y."/>
            <person name="Jiang Z."/>
            <person name="Chourrout D."/>
            <person name="Li R."/>
            <person name="Bao Z."/>
        </authorList>
    </citation>
    <scope>NUCLEOTIDE SEQUENCE [LARGE SCALE GENOMIC DNA]</scope>
    <source>
        <strain evidence="4 5">PY_sf001</strain>
    </source>
</reference>